<dbReference type="PROSITE" id="PS50011">
    <property type="entry name" value="PROTEIN_KINASE_DOM"/>
    <property type="match status" value="1"/>
</dbReference>
<evidence type="ECO:0000256" key="4">
    <source>
        <dbReference type="ARBA" id="ARBA00022679"/>
    </source>
</evidence>
<dbReference type="FunFam" id="3.30.200.20:FF:000475">
    <property type="entry name" value="Serine/threonine-protein kinase"/>
    <property type="match status" value="1"/>
</dbReference>
<dbReference type="PANTHER" id="PTHR22984">
    <property type="entry name" value="SERINE/THREONINE-PROTEIN KINASE PIM"/>
    <property type="match status" value="1"/>
</dbReference>
<dbReference type="InterPro" id="IPR017441">
    <property type="entry name" value="Protein_kinase_ATP_BS"/>
</dbReference>
<dbReference type="GO" id="GO:0005737">
    <property type="term" value="C:cytoplasm"/>
    <property type="evidence" value="ECO:0007669"/>
    <property type="project" value="TreeGrafter"/>
</dbReference>
<dbReference type="InterPro" id="IPR011009">
    <property type="entry name" value="Kinase-like_dom_sf"/>
</dbReference>
<feature type="compositionally biased region" description="Basic and acidic residues" evidence="12">
    <location>
        <begin position="56"/>
        <end position="66"/>
    </location>
</feature>
<protein>
    <recommendedName>
        <fullName evidence="2">non-specific serine/threonine protein kinase</fullName>
        <ecNumber evidence="2">2.7.11.1</ecNumber>
    </recommendedName>
</protein>
<reference evidence="14" key="1">
    <citation type="submission" date="2025-08" db="UniProtKB">
        <authorList>
            <consortium name="Ensembl"/>
        </authorList>
    </citation>
    <scope>IDENTIFICATION</scope>
</reference>
<dbReference type="Proteomes" id="UP000694383">
    <property type="component" value="Unplaced"/>
</dbReference>
<accession>A0A8C8DYE5</accession>
<dbReference type="PROSITE" id="PS00107">
    <property type="entry name" value="PROTEIN_KINASE_ATP"/>
    <property type="match status" value="1"/>
</dbReference>
<dbReference type="InterPro" id="IPR051138">
    <property type="entry name" value="PIM_Ser/Thr_kinase"/>
</dbReference>
<evidence type="ECO:0000256" key="1">
    <source>
        <dbReference type="ARBA" id="ARBA00005505"/>
    </source>
</evidence>
<sequence>MEKEINKKHDPEADMKHHPDEEKRVPSKEGGRTKALKRKACSDDDDDDGETKKRKVDPSEPVEPRKPTRLKTMKNKKDFLKKLRKFIEKRTSLSGTNTSLVKTSEDDFEAKYEQMEQLGEGGFGYVFGGFRRSDNLQVAIKRIGKGFGLDTVVDEHGQLICAEVAVMQKLKDPQLQSPDKASPVVLLDWYDLEEEIVLVMERPIPATDMKVYLKSRGGIAEEDEVKILMKQLIQTAVDLEERHIFHRDIKIQNVLIETSSSVPRARLIDFGLSCFTTETSVFTDFAGTLSVAAPESMFGSGYRAEPTTVWQLGVVGYEALHGVGFNTRMFGMNMLRISKDLSPDCQCFLKSCLSSASKPREASSSGNQTRQLQKKAGSHLDEIPLVLPQNHRKKKKLNSKQKQTTRRIFSRGPNQRAS</sequence>
<feature type="region of interest" description="Disordered" evidence="12">
    <location>
        <begin position="1"/>
        <end position="74"/>
    </location>
</feature>
<dbReference type="GO" id="GO:0005524">
    <property type="term" value="F:ATP binding"/>
    <property type="evidence" value="ECO:0007669"/>
    <property type="project" value="UniProtKB-UniRule"/>
</dbReference>
<evidence type="ECO:0000256" key="6">
    <source>
        <dbReference type="ARBA" id="ARBA00022777"/>
    </source>
</evidence>
<dbReference type="EC" id="2.7.11.1" evidence="2"/>
<evidence type="ECO:0000256" key="12">
    <source>
        <dbReference type="SAM" id="MobiDB-lite"/>
    </source>
</evidence>
<dbReference type="SMART" id="SM00220">
    <property type="entry name" value="S_TKc"/>
    <property type="match status" value="1"/>
</dbReference>
<dbReference type="GO" id="GO:0043066">
    <property type="term" value="P:negative regulation of apoptotic process"/>
    <property type="evidence" value="ECO:0007669"/>
    <property type="project" value="TreeGrafter"/>
</dbReference>
<dbReference type="Gene3D" id="1.10.510.10">
    <property type="entry name" value="Transferase(Phosphotransferase) domain 1"/>
    <property type="match status" value="1"/>
</dbReference>
<dbReference type="AlphaFoldDB" id="A0A8C8DYE5"/>
<feature type="binding site" evidence="10">
    <location>
        <position position="145"/>
    </location>
    <ligand>
        <name>ATP</name>
        <dbReference type="ChEBI" id="CHEBI:30616"/>
    </ligand>
</feature>
<keyword evidence="4" id="KW-0808">Transferase</keyword>
<feature type="compositionally biased region" description="Basic residues" evidence="12">
    <location>
        <begin position="390"/>
        <end position="409"/>
    </location>
</feature>
<dbReference type="Gene3D" id="3.30.200.20">
    <property type="entry name" value="Phosphorylase Kinase, domain 1"/>
    <property type="match status" value="1"/>
</dbReference>
<evidence type="ECO:0000313" key="14">
    <source>
        <dbReference type="Ensembl" id="ENSOSIP00000038708.1"/>
    </source>
</evidence>
<dbReference type="GeneTree" id="ENSGT00950000182996"/>
<evidence type="ECO:0000256" key="10">
    <source>
        <dbReference type="PROSITE-ProRule" id="PRU10141"/>
    </source>
</evidence>
<evidence type="ECO:0000256" key="3">
    <source>
        <dbReference type="ARBA" id="ARBA00022527"/>
    </source>
</evidence>
<feature type="region of interest" description="Disordered" evidence="12">
    <location>
        <begin position="357"/>
        <end position="418"/>
    </location>
</feature>
<name>A0A8C8DYE5_9TELE</name>
<dbReference type="InterPro" id="IPR008271">
    <property type="entry name" value="Ser/Thr_kinase_AS"/>
</dbReference>
<dbReference type="Pfam" id="PF00069">
    <property type="entry name" value="Pkinase"/>
    <property type="match status" value="1"/>
</dbReference>
<dbReference type="PROSITE" id="PS00108">
    <property type="entry name" value="PROTEIN_KINASE_ST"/>
    <property type="match status" value="1"/>
</dbReference>
<dbReference type="SUPFAM" id="SSF56112">
    <property type="entry name" value="Protein kinase-like (PK-like)"/>
    <property type="match status" value="1"/>
</dbReference>
<feature type="compositionally biased region" description="Basic and acidic residues" evidence="12">
    <location>
        <begin position="1"/>
        <end position="32"/>
    </location>
</feature>
<dbReference type="GO" id="GO:0004674">
    <property type="term" value="F:protein serine/threonine kinase activity"/>
    <property type="evidence" value="ECO:0007669"/>
    <property type="project" value="UniProtKB-KW"/>
</dbReference>
<evidence type="ECO:0000256" key="8">
    <source>
        <dbReference type="ARBA" id="ARBA00047899"/>
    </source>
</evidence>
<organism evidence="14 15">
    <name type="scientific">Oryzias sinensis</name>
    <name type="common">Chinese medaka</name>
    <dbReference type="NCBI Taxonomy" id="183150"/>
    <lineage>
        <taxon>Eukaryota</taxon>
        <taxon>Metazoa</taxon>
        <taxon>Chordata</taxon>
        <taxon>Craniata</taxon>
        <taxon>Vertebrata</taxon>
        <taxon>Euteleostomi</taxon>
        <taxon>Actinopterygii</taxon>
        <taxon>Neopterygii</taxon>
        <taxon>Teleostei</taxon>
        <taxon>Neoteleostei</taxon>
        <taxon>Acanthomorphata</taxon>
        <taxon>Ovalentaria</taxon>
        <taxon>Atherinomorphae</taxon>
        <taxon>Beloniformes</taxon>
        <taxon>Adrianichthyidae</taxon>
        <taxon>Oryziinae</taxon>
        <taxon>Oryzias</taxon>
    </lineage>
</organism>
<evidence type="ECO:0000256" key="9">
    <source>
        <dbReference type="ARBA" id="ARBA00048679"/>
    </source>
</evidence>
<dbReference type="PANTHER" id="PTHR22984:SF11">
    <property type="entry name" value="AURORA KINASE-RELATED"/>
    <property type="match status" value="1"/>
</dbReference>
<keyword evidence="5 10" id="KW-0547">Nucleotide-binding</keyword>
<feature type="domain" description="Protein kinase" evidence="13">
    <location>
        <begin position="112"/>
        <end position="418"/>
    </location>
</feature>
<keyword evidence="3 11" id="KW-0723">Serine/threonine-protein kinase</keyword>
<reference evidence="14" key="2">
    <citation type="submission" date="2025-09" db="UniProtKB">
        <authorList>
            <consortium name="Ensembl"/>
        </authorList>
    </citation>
    <scope>IDENTIFICATION</scope>
</reference>
<dbReference type="GO" id="GO:0007346">
    <property type="term" value="P:regulation of mitotic cell cycle"/>
    <property type="evidence" value="ECO:0007669"/>
    <property type="project" value="TreeGrafter"/>
</dbReference>
<evidence type="ECO:0000259" key="13">
    <source>
        <dbReference type="PROSITE" id="PS50011"/>
    </source>
</evidence>
<comment type="catalytic activity">
    <reaction evidence="8">
        <text>L-threonyl-[protein] + ATP = O-phospho-L-threonyl-[protein] + ADP + H(+)</text>
        <dbReference type="Rhea" id="RHEA:46608"/>
        <dbReference type="Rhea" id="RHEA-COMP:11060"/>
        <dbReference type="Rhea" id="RHEA-COMP:11605"/>
        <dbReference type="ChEBI" id="CHEBI:15378"/>
        <dbReference type="ChEBI" id="CHEBI:30013"/>
        <dbReference type="ChEBI" id="CHEBI:30616"/>
        <dbReference type="ChEBI" id="CHEBI:61977"/>
        <dbReference type="ChEBI" id="CHEBI:456216"/>
        <dbReference type="EC" id="2.7.11.1"/>
    </reaction>
</comment>
<comment type="catalytic activity">
    <reaction evidence="9">
        <text>L-seryl-[protein] + ATP = O-phospho-L-seryl-[protein] + ADP + H(+)</text>
        <dbReference type="Rhea" id="RHEA:17989"/>
        <dbReference type="Rhea" id="RHEA-COMP:9863"/>
        <dbReference type="Rhea" id="RHEA-COMP:11604"/>
        <dbReference type="ChEBI" id="CHEBI:15378"/>
        <dbReference type="ChEBI" id="CHEBI:29999"/>
        <dbReference type="ChEBI" id="CHEBI:30616"/>
        <dbReference type="ChEBI" id="CHEBI:83421"/>
        <dbReference type="ChEBI" id="CHEBI:456216"/>
        <dbReference type="EC" id="2.7.11.1"/>
    </reaction>
</comment>
<keyword evidence="15" id="KW-1185">Reference proteome</keyword>
<evidence type="ECO:0000256" key="2">
    <source>
        <dbReference type="ARBA" id="ARBA00012513"/>
    </source>
</evidence>
<evidence type="ECO:0000313" key="15">
    <source>
        <dbReference type="Proteomes" id="UP000694383"/>
    </source>
</evidence>
<dbReference type="Ensembl" id="ENSOSIT00000040801.1">
    <property type="protein sequence ID" value="ENSOSIP00000038708.1"/>
    <property type="gene ID" value="ENSOSIG00000019079.1"/>
</dbReference>
<evidence type="ECO:0000256" key="11">
    <source>
        <dbReference type="RuleBase" id="RU000304"/>
    </source>
</evidence>
<keyword evidence="7 10" id="KW-0067">ATP-binding</keyword>
<comment type="similarity">
    <text evidence="1">Belongs to the protein kinase superfamily. CAMK Ser/Thr protein kinase family. PIM subfamily.</text>
</comment>
<keyword evidence="6" id="KW-0418">Kinase</keyword>
<evidence type="ECO:0000256" key="7">
    <source>
        <dbReference type="ARBA" id="ARBA00022840"/>
    </source>
</evidence>
<proteinExistence type="inferred from homology"/>
<dbReference type="InterPro" id="IPR000719">
    <property type="entry name" value="Prot_kinase_dom"/>
</dbReference>
<evidence type="ECO:0000256" key="5">
    <source>
        <dbReference type="ARBA" id="ARBA00022741"/>
    </source>
</evidence>